<evidence type="ECO:0000313" key="5">
    <source>
        <dbReference type="EMBL" id="OAK63182.1"/>
    </source>
</evidence>
<dbReference type="RefSeq" id="WP_081268357.1">
    <property type="nucleotide sequence ID" value="NZ_LVHG01000047.1"/>
</dbReference>
<name>A0AA91DNF1_VARPD</name>
<comment type="caution">
    <text evidence="5">The sequence shown here is derived from an EMBL/GenBank/DDBJ whole genome shotgun (WGS) entry which is preliminary data.</text>
</comment>
<sequence>MPTPPSPFPASFAPITISIVSHGQLALVLPLLDQLDRHSRESTAKVVLTLNIPEPDLLAGRNWGFEVERIENASPKGFGANHNQAFERCATPWFLVLNPDIRFDRDVLAPLLAQAAPDAGLLTPRIMEPGKNTPEPHRALLTPLEIVGRKKPGYVRPKVPAWIPGLFMLFRSEAYRQVGGFDEKFFMYGEDFDICARTRLAGWKLQVGEDLTARHDAQRDSHRSKKYLYWHVTSLLKVWLSGAFWRYRRLAAKAPAR</sequence>
<organism evidence="5 6">
    <name type="scientific">Variovorax paradoxus</name>
    <dbReference type="NCBI Taxonomy" id="34073"/>
    <lineage>
        <taxon>Bacteria</taxon>
        <taxon>Pseudomonadati</taxon>
        <taxon>Pseudomonadota</taxon>
        <taxon>Betaproteobacteria</taxon>
        <taxon>Burkholderiales</taxon>
        <taxon>Comamonadaceae</taxon>
        <taxon>Variovorax</taxon>
    </lineage>
</organism>
<feature type="domain" description="Glycosyltransferase 2-like" evidence="4">
    <location>
        <begin position="93"/>
        <end position="208"/>
    </location>
</feature>
<accession>A0AA91DNF1</accession>
<proteinExistence type="inferred from homology"/>
<dbReference type="Pfam" id="PF13632">
    <property type="entry name" value="Glyco_trans_2_3"/>
    <property type="match status" value="1"/>
</dbReference>
<dbReference type="CDD" id="cd04186">
    <property type="entry name" value="GT_2_like_c"/>
    <property type="match status" value="1"/>
</dbReference>
<dbReference type="InterPro" id="IPR029044">
    <property type="entry name" value="Nucleotide-diphossugar_trans"/>
</dbReference>
<dbReference type="GO" id="GO:0016757">
    <property type="term" value="F:glycosyltransferase activity"/>
    <property type="evidence" value="ECO:0007669"/>
    <property type="project" value="UniProtKB-KW"/>
</dbReference>
<dbReference type="AlphaFoldDB" id="A0AA91DNF1"/>
<dbReference type="PANTHER" id="PTHR43179">
    <property type="entry name" value="RHAMNOSYLTRANSFERASE WBBL"/>
    <property type="match status" value="1"/>
</dbReference>
<evidence type="ECO:0000256" key="2">
    <source>
        <dbReference type="ARBA" id="ARBA00022676"/>
    </source>
</evidence>
<protein>
    <submittedName>
        <fullName evidence="5">Glycosyl transferase</fullName>
    </submittedName>
</protein>
<keyword evidence="2" id="KW-0328">Glycosyltransferase</keyword>
<dbReference type="Gene3D" id="3.90.550.10">
    <property type="entry name" value="Spore Coat Polysaccharide Biosynthesis Protein SpsA, Chain A"/>
    <property type="match status" value="1"/>
</dbReference>
<gene>
    <name evidence="5" type="ORF">A3K87_17210</name>
</gene>
<evidence type="ECO:0000256" key="1">
    <source>
        <dbReference type="ARBA" id="ARBA00006739"/>
    </source>
</evidence>
<dbReference type="Proteomes" id="UP000077852">
    <property type="component" value="Unassembled WGS sequence"/>
</dbReference>
<evidence type="ECO:0000259" key="4">
    <source>
        <dbReference type="Pfam" id="PF13632"/>
    </source>
</evidence>
<keyword evidence="3 5" id="KW-0808">Transferase</keyword>
<dbReference type="SUPFAM" id="SSF53448">
    <property type="entry name" value="Nucleotide-diphospho-sugar transferases"/>
    <property type="match status" value="1"/>
</dbReference>
<evidence type="ECO:0000313" key="6">
    <source>
        <dbReference type="Proteomes" id="UP000077852"/>
    </source>
</evidence>
<evidence type="ECO:0000256" key="3">
    <source>
        <dbReference type="ARBA" id="ARBA00022679"/>
    </source>
</evidence>
<dbReference type="PANTHER" id="PTHR43179:SF12">
    <property type="entry name" value="GALACTOFURANOSYLTRANSFERASE GLFT2"/>
    <property type="match status" value="1"/>
</dbReference>
<reference evidence="5 6" key="1">
    <citation type="submission" date="2016-03" db="EMBL/GenBank/DDBJ databases">
        <title>Genome sequence of Variovorax paradoxus KB5.</title>
        <authorList>
            <person name="Jeong H."/>
            <person name="Hong C.E."/>
            <person name="Jo S.H."/>
            <person name="Park J.M."/>
        </authorList>
    </citation>
    <scope>NUCLEOTIDE SEQUENCE [LARGE SCALE GENOMIC DNA]</scope>
    <source>
        <strain evidence="5 6">KB5</strain>
    </source>
</reference>
<comment type="similarity">
    <text evidence="1">Belongs to the glycosyltransferase 2 family.</text>
</comment>
<dbReference type="InterPro" id="IPR001173">
    <property type="entry name" value="Glyco_trans_2-like"/>
</dbReference>
<dbReference type="EMBL" id="LVHG01000047">
    <property type="protein sequence ID" value="OAK63182.1"/>
    <property type="molecule type" value="Genomic_DNA"/>
</dbReference>